<feature type="transmembrane region" description="Helical" evidence="9">
    <location>
        <begin position="197"/>
        <end position="216"/>
    </location>
</feature>
<name>A0AAV1E3Y3_OLDCO</name>
<feature type="transmembrane region" description="Helical" evidence="9">
    <location>
        <begin position="149"/>
        <end position="167"/>
    </location>
</feature>
<dbReference type="SUPFAM" id="SSF103473">
    <property type="entry name" value="MFS general substrate transporter"/>
    <property type="match status" value="1"/>
</dbReference>
<comment type="similarity">
    <text evidence="2">Belongs to the major facilitator superfamily. Proton-dependent oligopeptide transporter (POT/PTR) (TC 2.A.17) family.</text>
</comment>
<evidence type="ECO:0000256" key="1">
    <source>
        <dbReference type="ARBA" id="ARBA00004141"/>
    </source>
</evidence>
<accession>A0AAV1E3Y3</accession>
<sequence>MASSAVDSPLLSNSDIVEGNVDFKGRQVRRSESGRWRSASFIIGVEMAERFAYSGISANLITYLTGPLGQSTAAAAKNVNAWDGTAALLPLAGAFIADSFLGRYCTIIVASVLYILALGSLTLSATLPIFKSCEYQVAPNVLACSPAEIQVAIFFFSLYLVAIAQGMHKPCVQAFGADQFDGQNPEEAKAKSSFFNWWYLSMCASITVTLVILTYIQENFSWGLGFGIPCLVMLIALILFLLGTNTYRFHVQCDESNPYLRIVRVFIRAAKNWRTTPSELERQRVHSYLGSQHLKFLNQALLGPDGSREQGEVCNISEVEEAKAVVRLFPILATCLVYGIVYSQSSTLFTKQGVTMDRYIGQNFQVPAASLQSLITLSIVVFVLLYDRSLVPIARAVTGKPSGITMLQRIGTGLLLSCLTMIIAASVEKKRLNIAQNYALVDEPNAPVPLSIVWLIPQYLFLGVSESLTMVGLQEFFYNQVPSGLKSTGLALYLSIFGVGGFLSSFLISVIEKATGGQGSDSWFSDNLNKAHLDYFYWLLAGLSAVAFIAFLLVAKSYSYN</sequence>
<dbReference type="Pfam" id="PF00854">
    <property type="entry name" value="PTR2"/>
    <property type="match status" value="1"/>
</dbReference>
<evidence type="ECO:0000313" key="11">
    <source>
        <dbReference type="Proteomes" id="UP001161247"/>
    </source>
</evidence>
<gene>
    <name evidence="10" type="ORF">OLC1_LOCUS21553</name>
</gene>
<keyword evidence="3" id="KW-0813">Transport</keyword>
<dbReference type="Proteomes" id="UP001161247">
    <property type="component" value="Chromosome 8"/>
</dbReference>
<dbReference type="InterPro" id="IPR018456">
    <property type="entry name" value="PTR2_symporter_CS"/>
</dbReference>
<dbReference type="InterPro" id="IPR044739">
    <property type="entry name" value="NRT1/PTR"/>
</dbReference>
<feature type="transmembrane region" description="Helical" evidence="9">
    <location>
        <begin position="407"/>
        <end position="427"/>
    </location>
</feature>
<feature type="transmembrane region" description="Helical" evidence="9">
    <location>
        <begin position="364"/>
        <end position="386"/>
    </location>
</feature>
<evidence type="ECO:0000256" key="8">
    <source>
        <dbReference type="ARBA" id="ARBA00044504"/>
    </source>
</evidence>
<evidence type="ECO:0000256" key="2">
    <source>
        <dbReference type="ARBA" id="ARBA00005982"/>
    </source>
</evidence>
<evidence type="ECO:0000256" key="3">
    <source>
        <dbReference type="ARBA" id="ARBA00022448"/>
    </source>
</evidence>
<dbReference type="GO" id="GO:0080054">
    <property type="term" value="F:low-affinity nitrate transmembrane transporter activity"/>
    <property type="evidence" value="ECO:0007669"/>
    <property type="project" value="UniProtKB-ARBA"/>
</dbReference>
<protein>
    <submittedName>
        <fullName evidence="10">OLC1v1015761C1</fullName>
    </submittedName>
</protein>
<feature type="transmembrane region" description="Helical" evidence="9">
    <location>
        <begin position="490"/>
        <end position="511"/>
    </location>
</feature>
<dbReference type="FunFam" id="1.20.1250.20:FF:000147">
    <property type="entry name" value="Protein NRT1/ PTR family 5.10"/>
    <property type="match status" value="1"/>
</dbReference>
<dbReference type="InterPro" id="IPR000109">
    <property type="entry name" value="POT_fam"/>
</dbReference>
<organism evidence="10 11">
    <name type="scientific">Oldenlandia corymbosa var. corymbosa</name>
    <dbReference type="NCBI Taxonomy" id="529605"/>
    <lineage>
        <taxon>Eukaryota</taxon>
        <taxon>Viridiplantae</taxon>
        <taxon>Streptophyta</taxon>
        <taxon>Embryophyta</taxon>
        <taxon>Tracheophyta</taxon>
        <taxon>Spermatophyta</taxon>
        <taxon>Magnoliopsida</taxon>
        <taxon>eudicotyledons</taxon>
        <taxon>Gunneridae</taxon>
        <taxon>Pentapetalae</taxon>
        <taxon>asterids</taxon>
        <taxon>lamiids</taxon>
        <taxon>Gentianales</taxon>
        <taxon>Rubiaceae</taxon>
        <taxon>Rubioideae</taxon>
        <taxon>Spermacoceae</taxon>
        <taxon>Hedyotis-Oldenlandia complex</taxon>
        <taxon>Oldenlandia</taxon>
    </lineage>
</organism>
<proteinExistence type="inferred from homology"/>
<dbReference type="GO" id="GO:0071916">
    <property type="term" value="F:dipeptide transmembrane transporter activity"/>
    <property type="evidence" value="ECO:0007669"/>
    <property type="project" value="InterPro"/>
</dbReference>
<dbReference type="PROSITE" id="PS01022">
    <property type="entry name" value="PTR2_1"/>
    <property type="match status" value="1"/>
</dbReference>
<comment type="subcellular location">
    <subcellularLocation>
        <location evidence="1">Membrane</location>
        <topology evidence="1">Multi-pass membrane protein</topology>
    </subcellularLocation>
</comment>
<dbReference type="AlphaFoldDB" id="A0AAV1E3Y3"/>
<evidence type="ECO:0000256" key="6">
    <source>
        <dbReference type="ARBA" id="ARBA00022989"/>
    </source>
</evidence>
<dbReference type="GO" id="GO:0009705">
    <property type="term" value="C:plant-type vacuole membrane"/>
    <property type="evidence" value="ECO:0007669"/>
    <property type="project" value="UniProtKB-ARBA"/>
</dbReference>
<dbReference type="InterPro" id="IPR036259">
    <property type="entry name" value="MFS_trans_sf"/>
</dbReference>
<dbReference type="EMBL" id="OX459125">
    <property type="protein sequence ID" value="CAI9114936.1"/>
    <property type="molecule type" value="Genomic_DNA"/>
</dbReference>
<evidence type="ECO:0000256" key="5">
    <source>
        <dbReference type="ARBA" id="ARBA00022692"/>
    </source>
</evidence>
<keyword evidence="7 9" id="KW-0472">Membrane</keyword>
<dbReference type="Gene3D" id="1.20.1250.20">
    <property type="entry name" value="MFS general substrate transporter like domains"/>
    <property type="match status" value="1"/>
</dbReference>
<evidence type="ECO:0000256" key="9">
    <source>
        <dbReference type="SAM" id="Phobius"/>
    </source>
</evidence>
<evidence type="ECO:0000313" key="10">
    <source>
        <dbReference type="EMBL" id="CAI9114936.1"/>
    </source>
</evidence>
<reference evidence="10" key="1">
    <citation type="submission" date="2023-03" db="EMBL/GenBank/DDBJ databases">
        <authorList>
            <person name="Julca I."/>
        </authorList>
    </citation>
    <scope>NUCLEOTIDE SEQUENCE</scope>
</reference>
<dbReference type="CDD" id="cd17417">
    <property type="entry name" value="MFS_NPF5"/>
    <property type="match status" value="1"/>
</dbReference>
<evidence type="ECO:0000256" key="7">
    <source>
        <dbReference type="ARBA" id="ARBA00023136"/>
    </source>
</evidence>
<feature type="transmembrane region" description="Helical" evidence="9">
    <location>
        <begin position="104"/>
        <end position="129"/>
    </location>
</feature>
<feature type="transmembrane region" description="Helical" evidence="9">
    <location>
        <begin position="325"/>
        <end position="344"/>
    </location>
</feature>
<dbReference type="GO" id="GO:0042937">
    <property type="term" value="F:tripeptide transmembrane transporter activity"/>
    <property type="evidence" value="ECO:0007669"/>
    <property type="project" value="InterPro"/>
</dbReference>
<keyword evidence="6 9" id="KW-1133">Transmembrane helix</keyword>
<evidence type="ECO:0000256" key="4">
    <source>
        <dbReference type="ARBA" id="ARBA00022553"/>
    </source>
</evidence>
<comment type="similarity">
    <text evidence="8">Belongs to the major facilitator superfamily. Phosphate:H(+) symporter (TC 2.A.1.9) family.</text>
</comment>
<feature type="transmembrane region" description="Helical" evidence="9">
    <location>
        <begin position="222"/>
        <end position="242"/>
    </location>
</feature>
<keyword evidence="11" id="KW-1185">Reference proteome</keyword>
<keyword evidence="4" id="KW-0597">Phosphoprotein</keyword>
<dbReference type="PANTHER" id="PTHR11654">
    <property type="entry name" value="OLIGOPEPTIDE TRANSPORTER-RELATED"/>
    <property type="match status" value="1"/>
</dbReference>
<feature type="transmembrane region" description="Helical" evidence="9">
    <location>
        <begin position="535"/>
        <end position="555"/>
    </location>
</feature>
<keyword evidence="5 9" id="KW-0812">Transmembrane</keyword>